<feature type="signal peptide" evidence="1">
    <location>
        <begin position="1"/>
        <end position="21"/>
    </location>
</feature>
<feature type="chain" id="PRO_5045798466" evidence="1">
    <location>
        <begin position="22"/>
        <end position="202"/>
    </location>
</feature>
<organism evidence="2 3">
    <name type="scientific">Brenneria tiliae</name>
    <dbReference type="NCBI Taxonomy" id="2914984"/>
    <lineage>
        <taxon>Bacteria</taxon>
        <taxon>Pseudomonadati</taxon>
        <taxon>Pseudomonadota</taxon>
        <taxon>Gammaproteobacteria</taxon>
        <taxon>Enterobacterales</taxon>
        <taxon>Pectobacteriaceae</taxon>
        <taxon>Brenneria</taxon>
    </lineage>
</organism>
<dbReference type="Proteomes" id="UP001203069">
    <property type="component" value="Unassembled WGS sequence"/>
</dbReference>
<dbReference type="EMBL" id="JAKPBZ010000111">
    <property type="protein sequence ID" value="MCL2893455.1"/>
    <property type="molecule type" value="Genomic_DNA"/>
</dbReference>
<keyword evidence="3" id="KW-1185">Reference proteome</keyword>
<evidence type="ECO:0000256" key="1">
    <source>
        <dbReference type="SAM" id="SignalP"/>
    </source>
</evidence>
<comment type="caution">
    <text evidence="2">The sequence shown here is derived from an EMBL/GenBank/DDBJ whole genome shotgun (WGS) entry which is preliminary data.</text>
</comment>
<reference evidence="2 3" key="1">
    <citation type="submission" date="2022-02" db="EMBL/GenBank/DDBJ databases">
        <title>Description of Brenneria tiliae sp. nov. isolated from symptomatic Tilia x moltkei and Tilia x europaea trees in the UK.</title>
        <authorList>
            <person name="Kile H."/>
        </authorList>
    </citation>
    <scope>NUCLEOTIDE SEQUENCE [LARGE SCALE GENOMIC DNA]</scope>
    <source>
        <strain evidence="2 3">MC1SB4.1</strain>
    </source>
</reference>
<evidence type="ECO:0000313" key="3">
    <source>
        <dbReference type="Proteomes" id="UP001203069"/>
    </source>
</evidence>
<evidence type="ECO:0000313" key="2">
    <source>
        <dbReference type="EMBL" id="MCL2893455.1"/>
    </source>
</evidence>
<gene>
    <name evidence="2" type="ORF">MFP26_12255</name>
</gene>
<proteinExistence type="predicted"/>
<dbReference type="RefSeq" id="WP_249244904.1">
    <property type="nucleotide sequence ID" value="NZ_JAKPBZ010000111.1"/>
</dbReference>
<keyword evidence="1" id="KW-0732">Signal</keyword>
<name>A0ABT0MUD5_9GAMM</name>
<accession>A0ABT0MUD5</accession>
<protein>
    <submittedName>
        <fullName evidence="2">Uncharacterized protein</fullName>
    </submittedName>
</protein>
<sequence>MKRVVFPLALLALSATGAVQAQPLPESLLHCDSRFFSELYAQQNTFIHAAPLATDNQRHAWFVPPKDGGEIVWFARPVRAQNLTLSGYFMRHNDLEEMGKYYFWGLVIDDSPEAVMAAVPDVNWRKADDEYFTNPMIKRPGDHAWQVNAGAASGIAPAKGSVEKLAILSVIDGKTQLLCSVQGSVTDDVLLSLRPDLAGGKK</sequence>